<accession>A0ACC6ABQ4</accession>
<name>A0ACC6ABQ4_9BACI</name>
<sequence>MFTKNKSLEKEIAQLQNQVQELEHQLHEKEQEHKKVITSLHGSVLAIVSEHEEVNRQHHTLQNLIQQLSNCFNNVTTSTNRSNELNTDMLQKEQGLIQAIGEIVTCSNEGKDSVHGLLTVINKLGEQSQRTSNSMNHLSERSKEIEQIVEVIQNIAAQTNLLALNASIEAARAGEHGKGFAVVANEVRKLAESTAESTKNIGDLTKKIQEEIEKAYENTKDNLHLVDEGVEVSTDTNARIEKILTMVQTLQTGATNVIESIEQQKHCNEDVLREFTTTQHMFKKVNDMMVKHINDAQKVDTKFSISLEELAGTKK</sequence>
<evidence type="ECO:0000313" key="2">
    <source>
        <dbReference type="Proteomes" id="UP001202289"/>
    </source>
</evidence>
<dbReference type="EMBL" id="JAMBOP010000031">
    <property type="protein sequence ID" value="MCM3737916.1"/>
    <property type="molecule type" value="Genomic_DNA"/>
</dbReference>
<dbReference type="Proteomes" id="UP001202289">
    <property type="component" value="Unassembled WGS sequence"/>
</dbReference>
<protein>
    <submittedName>
        <fullName evidence="1">Methyl-accepting chemotaxis protein</fullName>
    </submittedName>
</protein>
<keyword evidence="2" id="KW-1185">Reference proteome</keyword>
<gene>
    <name evidence="1" type="ORF">M3215_19535</name>
</gene>
<comment type="caution">
    <text evidence="1">The sequence shown here is derived from an EMBL/GenBank/DDBJ whole genome shotgun (WGS) entry which is preliminary data.</text>
</comment>
<proteinExistence type="predicted"/>
<reference evidence="1" key="1">
    <citation type="submission" date="2022-05" db="EMBL/GenBank/DDBJ databases">
        <title>Comparative Genomics of Spacecraft Associated Microbes.</title>
        <authorList>
            <person name="Tran M.T."/>
            <person name="Wright A."/>
            <person name="Seuylemezian A."/>
            <person name="Eisen J."/>
            <person name="Coil D."/>
        </authorList>
    </citation>
    <scope>NUCLEOTIDE SEQUENCE</scope>
    <source>
        <strain evidence="1">FAIRING 10M-2.2</strain>
    </source>
</reference>
<organism evidence="1 2">
    <name type="scientific">Bacillus cytotoxicus</name>
    <dbReference type="NCBI Taxonomy" id="580165"/>
    <lineage>
        <taxon>Bacteria</taxon>
        <taxon>Bacillati</taxon>
        <taxon>Bacillota</taxon>
        <taxon>Bacilli</taxon>
        <taxon>Bacillales</taxon>
        <taxon>Bacillaceae</taxon>
        <taxon>Bacillus</taxon>
        <taxon>Bacillus cereus group</taxon>
    </lineage>
</organism>
<evidence type="ECO:0000313" key="1">
    <source>
        <dbReference type="EMBL" id="MCM3737916.1"/>
    </source>
</evidence>